<name>A0A7J5TN04_BIFBI</name>
<evidence type="ECO:0000256" key="2">
    <source>
        <dbReference type="SAM" id="MobiDB-lite"/>
    </source>
</evidence>
<evidence type="ECO:0000313" key="3">
    <source>
        <dbReference type="EMBL" id="KAB7486522.1"/>
    </source>
</evidence>
<keyword evidence="1" id="KW-0175">Coiled coil</keyword>
<organism evidence="3 4">
    <name type="scientific">Bifidobacterium bifidum</name>
    <dbReference type="NCBI Taxonomy" id="1681"/>
    <lineage>
        <taxon>Bacteria</taxon>
        <taxon>Bacillati</taxon>
        <taxon>Actinomycetota</taxon>
        <taxon>Actinomycetes</taxon>
        <taxon>Bifidobacteriales</taxon>
        <taxon>Bifidobacteriaceae</taxon>
        <taxon>Bifidobacterium</taxon>
    </lineage>
</organism>
<feature type="region of interest" description="Disordered" evidence="2">
    <location>
        <begin position="83"/>
        <end position="134"/>
    </location>
</feature>
<feature type="coiled-coil region" evidence="1">
    <location>
        <begin position="13"/>
        <end position="61"/>
    </location>
</feature>
<proteinExistence type="predicted"/>
<dbReference type="GeneID" id="93091976"/>
<sequence>MLMQPNNEMRNFKRQVLTRVRGLREEREKAADEYASTLVNLRSLRARLQVAEHEAQTVRERARKAGNTVAELLAIEELIENSWKDSREPAVSESSEGAASDMRKEMQAASSADDEPVMAAAGGDWPSDGMEGGM</sequence>
<accession>A0A7J5TN04</accession>
<protein>
    <submittedName>
        <fullName evidence="3">Uncharacterized protein</fullName>
    </submittedName>
</protein>
<dbReference type="RefSeq" id="WP_013363130.1">
    <property type="nucleotide sequence ID" value="NZ_CP058603.1"/>
</dbReference>
<dbReference type="Proteomes" id="UP000451386">
    <property type="component" value="Unassembled WGS sequence"/>
</dbReference>
<comment type="caution">
    <text evidence="3">The sequence shown here is derived from an EMBL/GenBank/DDBJ whole genome shotgun (WGS) entry which is preliminary data.</text>
</comment>
<gene>
    <name evidence="3" type="ORF">GBA83_05760</name>
</gene>
<dbReference type="EMBL" id="WDOP01000004">
    <property type="protein sequence ID" value="KAB7486522.1"/>
    <property type="molecule type" value="Genomic_DNA"/>
</dbReference>
<reference evidence="3 4" key="1">
    <citation type="journal article" date="2019" name="Nat. Med.">
        <title>A library of human gut bacterial isolates paired with longitudinal multiomics data enables mechanistic microbiome research.</title>
        <authorList>
            <person name="Poyet M."/>
            <person name="Groussin M."/>
            <person name="Gibbons S.M."/>
            <person name="Avila-Pacheco J."/>
            <person name="Jiang X."/>
            <person name="Kearney S.M."/>
            <person name="Perrotta A.R."/>
            <person name="Berdy B."/>
            <person name="Zhao S."/>
            <person name="Lieberman T.D."/>
            <person name="Swanson P.K."/>
            <person name="Smith M."/>
            <person name="Roesemann S."/>
            <person name="Alexander J.E."/>
            <person name="Rich S.A."/>
            <person name="Livny J."/>
            <person name="Vlamakis H."/>
            <person name="Clish C."/>
            <person name="Bullock K."/>
            <person name="Deik A."/>
            <person name="Scott J."/>
            <person name="Pierce K.A."/>
            <person name="Xavier R.J."/>
            <person name="Alm E.J."/>
        </authorList>
    </citation>
    <scope>NUCLEOTIDE SEQUENCE [LARGE SCALE GENOMIC DNA]</scope>
    <source>
        <strain evidence="3 4">BIOML-A13</strain>
    </source>
</reference>
<evidence type="ECO:0000256" key="1">
    <source>
        <dbReference type="SAM" id="Coils"/>
    </source>
</evidence>
<evidence type="ECO:0000313" key="4">
    <source>
        <dbReference type="Proteomes" id="UP000451386"/>
    </source>
</evidence>
<dbReference type="AlphaFoldDB" id="A0A7J5TN04"/>